<comment type="caution">
    <text evidence="2">The sequence shown here is derived from an EMBL/GenBank/DDBJ whole genome shotgun (WGS) entry which is preliminary data.</text>
</comment>
<proteinExistence type="predicted"/>
<evidence type="ECO:0000313" key="3">
    <source>
        <dbReference type="Proteomes" id="UP001054252"/>
    </source>
</evidence>
<feature type="transmembrane region" description="Helical" evidence="1">
    <location>
        <begin position="38"/>
        <end position="59"/>
    </location>
</feature>
<keyword evidence="3" id="KW-1185">Reference proteome</keyword>
<keyword evidence="1" id="KW-0812">Transmembrane</keyword>
<dbReference type="AlphaFoldDB" id="A0AAV5HSL4"/>
<keyword evidence="1" id="KW-0472">Membrane</keyword>
<dbReference type="Proteomes" id="UP001054252">
    <property type="component" value="Unassembled WGS sequence"/>
</dbReference>
<reference evidence="2 3" key="1">
    <citation type="journal article" date="2021" name="Commun. Biol.">
        <title>The genome of Shorea leprosula (Dipterocarpaceae) highlights the ecological relevance of drought in aseasonal tropical rainforests.</title>
        <authorList>
            <person name="Ng K.K.S."/>
            <person name="Kobayashi M.J."/>
            <person name="Fawcett J.A."/>
            <person name="Hatakeyama M."/>
            <person name="Paape T."/>
            <person name="Ng C.H."/>
            <person name="Ang C.C."/>
            <person name="Tnah L.H."/>
            <person name="Lee C.T."/>
            <person name="Nishiyama T."/>
            <person name="Sese J."/>
            <person name="O'Brien M.J."/>
            <person name="Copetti D."/>
            <person name="Mohd Noor M.I."/>
            <person name="Ong R.C."/>
            <person name="Putra M."/>
            <person name="Sireger I.Z."/>
            <person name="Indrioko S."/>
            <person name="Kosugi Y."/>
            <person name="Izuno A."/>
            <person name="Isagi Y."/>
            <person name="Lee S.L."/>
            <person name="Shimizu K.K."/>
        </authorList>
    </citation>
    <scope>NUCLEOTIDE SEQUENCE [LARGE SCALE GENOMIC DNA]</scope>
    <source>
        <strain evidence="2">214</strain>
    </source>
</reference>
<dbReference type="EMBL" id="BPVZ01000003">
    <property type="protein sequence ID" value="GKU89206.1"/>
    <property type="molecule type" value="Genomic_DNA"/>
</dbReference>
<sequence>MVKERQPNNSSFTLRILAIPIPLQCQAVAATVSFTVKFLFWLIILRLGFRFLTSGRYLGVTALSSSSNRVQD</sequence>
<evidence type="ECO:0000313" key="2">
    <source>
        <dbReference type="EMBL" id="GKU89206.1"/>
    </source>
</evidence>
<accession>A0AAV5HSL4</accession>
<name>A0AAV5HSL4_9ROSI</name>
<evidence type="ECO:0000256" key="1">
    <source>
        <dbReference type="SAM" id="Phobius"/>
    </source>
</evidence>
<keyword evidence="1" id="KW-1133">Transmembrane helix</keyword>
<organism evidence="2 3">
    <name type="scientific">Rubroshorea leprosula</name>
    <dbReference type="NCBI Taxonomy" id="152421"/>
    <lineage>
        <taxon>Eukaryota</taxon>
        <taxon>Viridiplantae</taxon>
        <taxon>Streptophyta</taxon>
        <taxon>Embryophyta</taxon>
        <taxon>Tracheophyta</taxon>
        <taxon>Spermatophyta</taxon>
        <taxon>Magnoliopsida</taxon>
        <taxon>eudicotyledons</taxon>
        <taxon>Gunneridae</taxon>
        <taxon>Pentapetalae</taxon>
        <taxon>rosids</taxon>
        <taxon>malvids</taxon>
        <taxon>Malvales</taxon>
        <taxon>Dipterocarpaceae</taxon>
        <taxon>Rubroshorea</taxon>
    </lineage>
</organism>
<protein>
    <submittedName>
        <fullName evidence="2">Uncharacterized protein</fullName>
    </submittedName>
</protein>
<gene>
    <name evidence="2" type="ORF">SLEP1_g3372</name>
</gene>